<feature type="compositionally biased region" description="Polar residues" evidence="1">
    <location>
        <begin position="1"/>
        <end position="16"/>
    </location>
</feature>
<sequence length="344" mass="39627">MSSGGKKTIQINQDFFSLSGGKSRKKRGKKNSSRKKREKPTDHSKTSKKMRKEFFSKIRALQEKKRKENTSISSKKEEDSDKSGFNKAFDQSLSFLSKYVQNKEENKKKKKKKTLKKKEKQLEISLEMPDNLNKPINDENTNSNDSKSVSSPLQVITDTPNLKVSIAKRPPYSSMKGGTRPTYREYIRQQTLKKDRNKHHKSHITIENKPDIIDNERSKKLEQIKARFKSNKDPEKKKGGKRMMKIKKCTRTIKRKLGKIDGTRKVAVLIKSRESRKGVQTEKVKLGQVSIIDIKKYLKDKNLIKAGSKSPNDVLRKMYEQAILAGDITNKSDGILLHNYISEQ</sequence>
<feature type="compositionally biased region" description="Basic residues" evidence="1">
    <location>
        <begin position="22"/>
        <end position="38"/>
    </location>
</feature>
<dbReference type="EMBL" id="MN739467">
    <property type="protein sequence ID" value="QHT06332.1"/>
    <property type="molecule type" value="Genomic_DNA"/>
</dbReference>
<dbReference type="AlphaFoldDB" id="A0A6C0CQC5"/>
<reference evidence="2" key="1">
    <citation type="journal article" date="2020" name="Nature">
        <title>Giant virus diversity and host interactions through global metagenomics.</title>
        <authorList>
            <person name="Schulz F."/>
            <person name="Roux S."/>
            <person name="Paez-Espino D."/>
            <person name="Jungbluth S."/>
            <person name="Walsh D.A."/>
            <person name="Denef V.J."/>
            <person name="McMahon K.D."/>
            <person name="Konstantinidis K.T."/>
            <person name="Eloe-Fadrosh E.A."/>
            <person name="Kyrpides N.C."/>
            <person name="Woyke T."/>
        </authorList>
    </citation>
    <scope>NUCLEOTIDE SEQUENCE</scope>
    <source>
        <strain evidence="2">GVMAG-M-3300021425-30</strain>
    </source>
</reference>
<protein>
    <submittedName>
        <fullName evidence="2">Uncharacterized protein</fullName>
    </submittedName>
</protein>
<feature type="compositionally biased region" description="Basic and acidic residues" evidence="1">
    <location>
        <begin position="52"/>
        <end position="84"/>
    </location>
</feature>
<feature type="region of interest" description="Disordered" evidence="1">
    <location>
        <begin position="99"/>
        <end position="180"/>
    </location>
</feature>
<feature type="region of interest" description="Disordered" evidence="1">
    <location>
        <begin position="1"/>
        <end position="86"/>
    </location>
</feature>
<organism evidence="2">
    <name type="scientific">viral metagenome</name>
    <dbReference type="NCBI Taxonomy" id="1070528"/>
    <lineage>
        <taxon>unclassified sequences</taxon>
        <taxon>metagenomes</taxon>
        <taxon>organismal metagenomes</taxon>
    </lineage>
</organism>
<feature type="compositionally biased region" description="Basic residues" evidence="1">
    <location>
        <begin position="108"/>
        <end position="119"/>
    </location>
</feature>
<accession>A0A6C0CQC5</accession>
<evidence type="ECO:0000256" key="1">
    <source>
        <dbReference type="SAM" id="MobiDB-lite"/>
    </source>
</evidence>
<proteinExistence type="predicted"/>
<evidence type="ECO:0000313" key="2">
    <source>
        <dbReference type="EMBL" id="QHT06332.1"/>
    </source>
</evidence>
<feature type="compositionally biased region" description="Polar residues" evidence="1">
    <location>
        <begin position="138"/>
        <end position="162"/>
    </location>
</feature>
<name>A0A6C0CQC5_9ZZZZ</name>